<evidence type="ECO:0008006" key="6">
    <source>
        <dbReference type="Google" id="ProtNLM"/>
    </source>
</evidence>
<name>A0AAV9NYC5_9PEZI</name>
<feature type="domain" description="Alcohol dehydrogenase iron-type/glycerol dehydrogenase GldA" evidence="2">
    <location>
        <begin position="30"/>
        <end position="182"/>
    </location>
</feature>
<dbReference type="Proteomes" id="UP001337655">
    <property type="component" value="Unassembled WGS sequence"/>
</dbReference>
<accession>A0AAV9NYC5</accession>
<dbReference type="GeneID" id="89932182"/>
<gene>
    <name evidence="4" type="ORF">LTR77_010857</name>
</gene>
<dbReference type="SUPFAM" id="SSF56796">
    <property type="entry name" value="Dehydroquinate synthase-like"/>
    <property type="match status" value="1"/>
</dbReference>
<sequence length="389" mass="42078">MSNIFDSQTASVESSQNPLSGLWKPAHLQRLYYGSGSVKKNLTECLPKESSKAFIVTGNSLSKTGLIKQVEELLGTKHHVATYSKIGQHAPIKQLDEATEQVMKDSDIDTIISVGGGSPIDSAKAISYRVNERQPGKFLYHISIPTTLSAAEPTMAAGYTNEEGIKTGVAHPELVPHVIIYDSTYALETPPWLLMSTAMRSMDHAMELMYHPTSTEMPCRQMAMYAAGELYDNLPRYKSNPKDEQVITRLQLAAFASLGFLALNVKGGLGLSHGLGYALGSPYGIPHGITSCLTLGHVVKLKAESSDDDAAQIARMASRVGVKPSGDNKKDAVAVGDAILDLVKRLDLHTTLTEKGVSKDDVSKITKMATRQESGPLYDKVAKLVEGLY</sequence>
<dbReference type="PANTHER" id="PTHR11496">
    <property type="entry name" value="ALCOHOL DEHYDROGENASE"/>
    <property type="match status" value="1"/>
</dbReference>
<reference evidence="4 5" key="1">
    <citation type="submission" date="2023-08" db="EMBL/GenBank/DDBJ databases">
        <title>Black Yeasts Isolated from many extreme environments.</title>
        <authorList>
            <person name="Coleine C."/>
            <person name="Stajich J.E."/>
            <person name="Selbmann L."/>
        </authorList>
    </citation>
    <scope>NUCLEOTIDE SEQUENCE [LARGE SCALE GENOMIC DNA]</scope>
    <source>
        <strain evidence="4 5">CCFEE 5935</strain>
    </source>
</reference>
<evidence type="ECO:0000256" key="1">
    <source>
        <dbReference type="ARBA" id="ARBA00023002"/>
    </source>
</evidence>
<feature type="domain" description="Fe-containing alcohol dehydrogenase-like C-terminal" evidence="3">
    <location>
        <begin position="196"/>
        <end position="373"/>
    </location>
</feature>
<dbReference type="InterPro" id="IPR039697">
    <property type="entry name" value="Alcohol_dehydrogenase_Fe"/>
</dbReference>
<dbReference type="Pfam" id="PF00465">
    <property type="entry name" value="Fe-ADH"/>
    <property type="match status" value="1"/>
</dbReference>
<dbReference type="CDD" id="cd08192">
    <property type="entry name" value="MAR-like"/>
    <property type="match status" value="1"/>
</dbReference>
<dbReference type="Gene3D" id="1.20.1090.10">
    <property type="entry name" value="Dehydroquinate synthase-like - alpha domain"/>
    <property type="match status" value="1"/>
</dbReference>
<comment type="caution">
    <text evidence="4">The sequence shown here is derived from an EMBL/GenBank/DDBJ whole genome shotgun (WGS) entry which is preliminary data.</text>
</comment>
<dbReference type="GO" id="GO:0046872">
    <property type="term" value="F:metal ion binding"/>
    <property type="evidence" value="ECO:0007669"/>
    <property type="project" value="InterPro"/>
</dbReference>
<evidence type="ECO:0000313" key="5">
    <source>
        <dbReference type="Proteomes" id="UP001337655"/>
    </source>
</evidence>
<dbReference type="InterPro" id="IPR056798">
    <property type="entry name" value="ADH_Fe_C"/>
</dbReference>
<dbReference type="RefSeq" id="XP_064653796.1">
    <property type="nucleotide sequence ID" value="XM_064808074.1"/>
</dbReference>
<dbReference type="Gene3D" id="3.40.50.1970">
    <property type="match status" value="1"/>
</dbReference>
<keyword evidence="5" id="KW-1185">Reference proteome</keyword>
<evidence type="ECO:0000313" key="4">
    <source>
        <dbReference type="EMBL" id="KAK5163271.1"/>
    </source>
</evidence>
<dbReference type="PANTHER" id="PTHR11496:SF97">
    <property type="entry name" value="ALCOHOL DEHYDROGENASE IRON-TYPE_GLYCEROL DEHYDROGENASE GLDA DOMAIN-CONTAINING PROTEIN"/>
    <property type="match status" value="1"/>
</dbReference>
<protein>
    <recommendedName>
        <fullName evidence="6">Alcohol dehydrogenase iron-type/glycerol dehydrogenase GldA domain-containing protein</fullName>
    </recommendedName>
</protein>
<dbReference type="AlphaFoldDB" id="A0AAV9NYC5"/>
<dbReference type="GO" id="GO:0005739">
    <property type="term" value="C:mitochondrion"/>
    <property type="evidence" value="ECO:0007669"/>
    <property type="project" value="TreeGrafter"/>
</dbReference>
<dbReference type="InterPro" id="IPR018211">
    <property type="entry name" value="ADH_Fe_CS"/>
</dbReference>
<dbReference type="PROSITE" id="PS00060">
    <property type="entry name" value="ADH_IRON_2"/>
    <property type="match status" value="1"/>
</dbReference>
<evidence type="ECO:0000259" key="2">
    <source>
        <dbReference type="Pfam" id="PF00465"/>
    </source>
</evidence>
<dbReference type="InterPro" id="IPR001670">
    <property type="entry name" value="ADH_Fe/GldA"/>
</dbReference>
<organism evidence="4 5">
    <name type="scientific">Saxophila tyrrhenica</name>
    <dbReference type="NCBI Taxonomy" id="1690608"/>
    <lineage>
        <taxon>Eukaryota</taxon>
        <taxon>Fungi</taxon>
        <taxon>Dikarya</taxon>
        <taxon>Ascomycota</taxon>
        <taxon>Pezizomycotina</taxon>
        <taxon>Dothideomycetes</taxon>
        <taxon>Dothideomycetidae</taxon>
        <taxon>Mycosphaerellales</taxon>
        <taxon>Extremaceae</taxon>
        <taxon>Saxophila</taxon>
    </lineage>
</organism>
<keyword evidence="1" id="KW-0560">Oxidoreductase</keyword>
<dbReference type="GO" id="GO:0004022">
    <property type="term" value="F:alcohol dehydrogenase (NAD+) activity"/>
    <property type="evidence" value="ECO:0007669"/>
    <property type="project" value="TreeGrafter"/>
</dbReference>
<evidence type="ECO:0000259" key="3">
    <source>
        <dbReference type="Pfam" id="PF25137"/>
    </source>
</evidence>
<proteinExistence type="predicted"/>
<dbReference type="EMBL" id="JAVRRT010000027">
    <property type="protein sequence ID" value="KAK5163271.1"/>
    <property type="molecule type" value="Genomic_DNA"/>
</dbReference>
<dbReference type="Pfam" id="PF25137">
    <property type="entry name" value="ADH_Fe_C"/>
    <property type="match status" value="1"/>
</dbReference>